<evidence type="ECO:0000256" key="1">
    <source>
        <dbReference type="ARBA" id="ARBA00002949"/>
    </source>
</evidence>
<accession>A0ABU5EHV2</accession>
<dbReference type="PROSITE" id="PS50928">
    <property type="entry name" value="ABC_TM1"/>
    <property type="match status" value="1"/>
</dbReference>
<dbReference type="RefSeq" id="WP_320510092.1">
    <property type="nucleotide sequence ID" value="NZ_JAXCLW010000007.1"/>
</dbReference>
<comment type="similarity">
    <text evidence="3 11">Belongs to the binding-protein-dependent transport system permease family. CysTW subfamily.</text>
</comment>
<reference evidence="13 14" key="1">
    <citation type="journal article" date="2016" name="Antonie Van Leeuwenhoek">
        <title>Dongia soli sp. nov., isolated from soil from Dokdo, Korea.</title>
        <authorList>
            <person name="Kim D.U."/>
            <person name="Lee H."/>
            <person name="Kim H."/>
            <person name="Kim S.G."/>
            <person name="Ka J.O."/>
        </authorList>
    </citation>
    <scope>NUCLEOTIDE SEQUENCE [LARGE SCALE GENOMIC DNA]</scope>
    <source>
        <strain evidence="13 14">D78</strain>
    </source>
</reference>
<evidence type="ECO:0000256" key="4">
    <source>
        <dbReference type="ARBA" id="ARBA00022448"/>
    </source>
</evidence>
<comment type="caution">
    <text evidence="13">The sequence shown here is derived from an EMBL/GenBank/DDBJ whole genome shotgun (WGS) entry which is preliminary data.</text>
</comment>
<comment type="subcellular location">
    <subcellularLocation>
        <location evidence="11">Cell inner membrane</location>
        <topology evidence="11">Multi-pass membrane protein</topology>
    </subcellularLocation>
    <subcellularLocation>
        <location evidence="2 10">Cell membrane</location>
        <topology evidence="2 10">Multi-pass membrane protein</topology>
    </subcellularLocation>
</comment>
<evidence type="ECO:0000313" key="13">
    <source>
        <dbReference type="EMBL" id="MDY0885018.1"/>
    </source>
</evidence>
<proteinExistence type="inferred from homology"/>
<evidence type="ECO:0000256" key="6">
    <source>
        <dbReference type="ARBA" id="ARBA00022505"/>
    </source>
</evidence>
<dbReference type="InterPro" id="IPR035906">
    <property type="entry name" value="MetI-like_sf"/>
</dbReference>
<keyword evidence="9 10" id="KW-0472">Membrane</keyword>
<keyword evidence="6 11" id="KW-0500">Molybdenum</keyword>
<evidence type="ECO:0000256" key="11">
    <source>
        <dbReference type="RuleBase" id="RU365097"/>
    </source>
</evidence>
<sequence>MELGEVELTATLLSLKVAFWSTLVTLPIAIFLAWLLSRKQFPGKMLLDCVVHLPLVLPPVVVGYGLLLLFGSKGILGSLLQQYLGITIIFTWKGAALASAVMALPLFVRAIRVSFDAADQRLEAAARCLGAARWWVFLSVTLPLAMPGIIAGTILGFARSLSEFGATITFVSNIPGETQTLPLAIESLIQMPDGEAGAMRLTIISIIIAFGALILAHRVNLWLMRRGQDMR</sequence>
<dbReference type="InterPro" id="IPR011867">
    <property type="entry name" value="ModB_ABC"/>
</dbReference>
<dbReference type="EMBL" id="JAXCLW010000007">
    <property type="protein sequence ID" value="MDY0885018.1"/>
    <property type="molecule type" value="Genomic_DNA"/>
</dbReference>
<organism evidence="13 14">
    <name type="scientific">Dongia soli</name>
    <dbReference type="NCBI Taxonomy" id="600628"/>
    <lineage>
        <taxon>Bacteria</taxon>
        <taxon>Pseudomonadati</taxon>
        <taxon>Pseudomonadota</taxon>
        <taxon>Alphaproteobacteria</taxon>
        <taxon>Rhodospirillales</taxon>
        <taxon>Dongiaceae</taxon>
        <taxon>Dongia</taxon>
    </lineage>
</organism>
<evidence type="ECO:0000256" key="9">
    <source>
        <dbReference type="ARBA" id="ARBA00023136"/>
    </source>
</evidence>
<evidence type="ECO:0000256" key="5">
    <source>
        <dbReference type="ARBA" id="ARBA00022475"/>
    </source>
</evidence>
<dbReference type="Proteomes" id="UP001279642">
    <property type="component" value="Unassembled WGS sequence"/>
</dbReference>
<keyword evidence="14" id="KW-1185">Reference proteome</keyword>
<dbReference type="NCBIfam" id="TIGR02141">
    <property type="entry name" value="modB_ABC"/>
    <property type="match status" value="1"/>
</dbReference>
<feature type="transmembrane region" description="Helical" evidence="10">
    <location>
        <begin position="49"/>
        <end position="71"/>
    </location>
</feature>
<dbReference type="NCBIfam" id="NF006939">
    <property type="entry name" value="PRK09421.1"/>
    <property type="match status" value="1"/>
</dbReference>
<protein>
    <recommendedName>
        <fullName evidence="11">Molybdenum transport system permease</fullName>
    </recommendedName>
</protein>
<name>A0ABU5EHV2_9PROT</name>
<feature type="transmembrane region" description="Helical" evidence="10">
    <location>
        <begin position="17"/>
        <end position="37"/>
    </location>
</feature>
<evidence type="ECO:0000256" key="8">
    <source>
        <dbReference type="ARBA" id="ARBA00022989"/>
    </source>
</evidence>
<evidence type="ECO:0000256" key="10">
    <source>
        <dbReference type="RuleBase" id="RU363032"/>
    </source>
</evidence>
<dbReference type="PANTHER" id="PTHR30183:SF3">
    <property type="entry name" value="MOLYBDENUM TRANSPORT SYSTEM PERMEASE PROTEIN MODB"/>
    <property type="match status" value="1"/>
</dbReference>
<dbReference type="PANTHER" id="PTHR30183">
    <property type="entry name" value="MOLYBDENUM TRANSPORT SYSTEM PERMEASE PROTEIN MODB"/>
    <property type="match status" value="1"/>
</dbReference>
<evidence type="ECO:0000256" key="7">
    <source>
        <dbReference type="ARBA" id="ARBA00022692"/>
    </source>
</evidence>
<dbReference type="Gene3D" id="1.10.3720.10">
    <property type="entry name" value="MetI-like"/>
    <property type="match status" value="1"/>
</dbReference>
<dbReference type="SUPFAM" id="SSF161098">
    <property type="entry name" value="MetI-like"/>
    <property type="match status" value="1"/>
</dbReference>
<evidence type="ECO:0000256" key="3">
    <source>
        <dbReference type="ARBA" id="ARBA00007069"/>
    </source>
</evidence>
<feature type="transmembrane region" description="Helical" evidence="10">
    <location>
        <begin position="83"/>
        <end position="111"/>
    </location>
</feature>
<gene>
    <name evidence="13" type="primary">modB</name>
    <name evidence="13" type="ORF">SMD27_19400</name>
</gene>
<dbReference type="InterPro" id="IPR000515">
    <property type="entry name" value="MetI-like"/>
</dbReference>
<keyword evidence="7 10" id="KW-0812">Transmembrane</keyword>
<keyword evidence="8 10" id="KW-1133">Transmembrane helix</keyword>
<feature type="domain" description="ABC transmembrane type-1" evidence="12">
    <location>
        <begin position="11"/>
        <end position="214"/>
    </location>
</feature>
<keyword evidence="11" id="KW-0997">Cell inner membrane</keyword>
<feature type="transmembrane region" description="Helical" evidence="10">
    <location>
        <begin position="201"/>
        <end position="223"/>
    </location>
</feature>
<evidence type="ECO:0000313" key="14">
    <source>
        <dbReference type="Proteomes" id="UP001279642"/>
    </source>
</evidence>
<evidence type="ECO:0000259" key="12">
    <source>
        <dbReference type="PROSITE" id="PS50928"/>
    </source>
</evidence>
<keyword evidence="5" id="KW-1003">Cell membrane</keyword>
<dbReference type="CDD" id="cd06261">
    <property type="entry name" value="TM_PBP2"/>
    <property type="match status" value="1"/>
</dbReference>
<comment type="function">
    <text evidence="1 11">Part of the binding-protein-dependent transport system for molybdenum; probably responsible for the translocation of the substrate across the membrane.</text>
</comment>
<keyword evidence="4 10" id="KW-0813">Transport</keyword>
<evidence type="ECO:0000256" key="2">
    <source>
        <dbReference type="ARBA" id="ARBA00004651"/>
    </source>
</evidence>
<feature type="transmembrane region" description="Helical" evidence="10">
    <location>
        <begin position="132"/>
        <end position="158"/>
    </location>
</feature>
<dbReference type="Pfam" id="PF00528">
    <property type="entry name" value="BPD_transp_1"/>
    <property type="match status" value="1"/>
</dbReference>